<accession>A0A915HH10</accession>
<dbReference type="InterPro" id="IPR018159">
    <property type="entry name" value="Spectrin/alpha-actinin"/>
</dbReference>
<dbReference type="Gene3D" id="1.20.58.60">
    <property type="match status" value="1"/>
</dbReference>
<protein>
    <submittedName>
        <fullName evidence="3">Dystrophin</fullName>
    </submittedName>
</protein>
<evidence type="ECO:0000256" key="1">
    <source>
        <dbReference type="SAM" id="MobiDB-lite"/>
    </source>
</evidence>
<dbReference type="SMART" id="SM00150">
    <property type="entry name" value="SPEC"/>
    <property type="match status" value="1"/>
</dbReference>
<dbReference type="AlphaFoldDB" id="A0A915HH10"/>
<dbReference type="WBParaSite" id="nRc.2.0.1.t01297-RA">
    <property type="protein sequence ID" value="nRc.2.0.1.t01297-RA"/>
    <property type="gene ID" value="nRc.2.0.1.g01297"/>
</dbReference>
<feature type="compositionally biased region" description="Basic and acidic residues" evidence="1">
    <location>
        <begin position="22"/>
        <end position="32"/>
    </location>
</feature>
<organism evidence="2 3">
    <name type="scientific">Romanomermis culicivorax</name>
    <name type="common">Nematode worm</name>
    <dbReference type="NCBI Taxonomy" id="13658"/>
    <lineage>
        <taxon>Eukaryota</taxon>
        <taxon>Metazoa</taxon>
        <taxon>Ecdysozoa</taxon>
        <taxon>Nematoda</taxon>
        <taxon>Enoplea</taxon>
        <taxon>Dorylaimia</taxon>
        <taxon>Mermithida</taxon>
        <taxon>Mermithoidea</taxon>
        <taxon>Mermithidae</taxon>
        <taxon>Romanomermis</taxon>
    </lineage>
</organism>
<dbReference type="SUPFAM" id="SSF46966">
    <property type="entry name" value="Spectrin repeat"/>
    <property type="match status" value="1"/>
</dbReference>
<proteinExistence type="predicted"/>
<reference evidence="3" key="1">
    <citation type="submission" date="2022-11" db="UniProtKB">
        <authorList>
            <consortium name="WormBaseParasite"/>
        </authorList>
    </citation>
    <scope>IDENTIFICATION</scope>
</reference>
<keyword evidence="2" id="KW-1185">Reference proteome</keyword>
<name>A0A915HH10_ROMCU</name>
<evidence type="ECO:0000313" key="3">
    <source>
        <dbReference type="WBParaSite" id="nRc.2.0.1.t01297-RA"/>
    </source>
</evidence>
<dbReference type="InterPro" id="IPR002017">
    <property type="entry name" value="Spectrin_repeat"/>
</dbReference>
<feature type="compositionally biased region" description="Polar residues" evidence="1">
    <location>
        <begin position="1"/>
        <end position="20"/>
    </location>
</feature>
<sequence length="165" mass="18821">MCLFQSIPQSTAQLSFSPSESPVKESDPENSRKNSMPEAKRPKILPEEALSLTKKSAGDILQDYQSCLEEVLTWLLDAEETLKHMSDVESTELSKIKQQFKQHEDFMVNLTRNQSGIGDVLNKAGALLATDRLNEDEKSAIRKQVYMLNDKWEEIRMSAMQRQTK</sequence>
<evidence type="ECO:0000313" key="2">
    <source>
        <dbReference type="Proteomes" id="UP000887565"/>
    </source>
</evidence>
<dbReference type="Proteomes" id="UP000887565">
    <property type="component" value="Unplaced"/>
</dbReference>
<dbReference type="Pfam" id="PF00435">
    <property type="entry name" value="Spectrin"/>
    <property type="match status" value="1"/>
</dbReference>
<feature type="region of interest" description="Disordered" evidence="1">
    <location>
        <begin position="1"/>
        <end position="43"/>
    </location>
</feature>